<reference evidence="3 4" key="1">
    <citation type="submission" date="2015-12" db="EMBL/GenBank/DDBJ databases">
        <title>Draft genome sequence of the thermoanaerobe Thermotalea metallivorans, an isolate from the runoff channel of the Great Artesian Basin, Australia.</title>
        <authorList>
            <person name="Patel B.K."/>
        </authorList>
    </citation>
    <scope>NUCLEOTIDE SEQUENCE [LARGE SCALE GENOMIC DNA]</scope>
    <source>
        <strain evidence="3 4">B2-1</strain>
    </source>
</reference>
<proteinExistence type="predicted"/>
<dbReference type="Pfam" id="PF01479">
    <property type="entry name" value="S4"/>
    <property type="match status" value="1"/>
</dbReference>
<keyword evidence="4" id="KW-1185">Reference proteome</keyword>
<dbReference type="RefSeq" id="WP_068556024.1">
    <property type="nucleotide sequence ID" value="NZ_LOEE01000030.1"/>
</dbReference>
<protein>
    <recommendedName>
        <fullName evidence="2">RNA-binding S4 domain-containing protein</fullName>
    </recommendedName>
</protein>
<evidence type="ECO:0000256" key="1">
    <source>
        <dbReference type="PROSITE-ProRule" id="PRU00182"/>
    </source>
</evidence>
<dbReference type="Proteomes" id="UP000070456">
    <property type="component" value="Unassembled WGS sequence"/>
</dbReference>
<dbReference type="EMBL" id="LOEE01000030">
    <property type="protein sequence ID" value="KXG75966.1"/>
    <property type="molecule type" value="Genomic_DNA"/>
</dbReference>
<dbReference type="SUPFAM" id="SSF55174">
    <property type="entry name" value="Alpha-L RNA-binding motif"/>
    <property type="match status" value="1"/>
</dbReference>
<dbReference type="AlphaFoldDB" id="A0A140L5Z1"/>
<dbReference type="Gene3D" id="3.10.290.10">
    <property type="entry name" value="RNA-binding S4 domain"/>
    <property type="match status" value="1"/>
</dbReference>
<sequence length="262" mass="29872">MIDKEGLTRHIVNLDDKIMAIRTLDKAESVLKNYIPRYTDFFDPYQISLCTHALHRIAGLKYIVTGGREGAERQIIMLYPEFMEDMEIENPLRVLKLEGKLGGDSFTHRDVLGAILGLGIKREKIGDIIAGNGRAYVVSFKEICDFIQWNLEKISRYKVTANFVDFCDIEEHEESYKLIESTVPSLRLDAVIGVGFGESRSSLSKLINNDRVKVNWKPINNPAHPVQEGDVISFKGKGRMILLQVGNKTKKDRYQVIIKRMI</sequence>
<dbReference type="CDD" id="cd00165">
    <property type="entry name" value="S4"/>
    <property type="match status" value="1"/>
</dbReference>
<evidence type="ECO:0000259" key="2">
    <source>
        <dbReference type="SMART" id="SM00363"/>
    </source>
</evidence>
<accession>A0A140L5Z1</accession>
<feature type="domain" description="RNA-binding S4" evidence="2">
    <location>
        <begin position="186"/>
        <end position="247"/>
    </location>
</feature>
<evidence type="ECO:0000313" key="4">
    <source>
        <dbReference type="Proteomes" id="UP000070456"/>
    </source>
</evidence>
<dbReference type="Pfam" id="PF17774">
    <property type="entry name" value="YlmH_RBD"/>
    <property type="match status" value="1"/>
</dbReference>
<evidence type="ECO:0000313" key="3">
    <source>
        <dbReference type="EMBL" id="KXG75966.1"/>
    </source>
</evidence>
<dbReference type="Gene3D" id="3.30.1370.160">
    <property type="match status" value="1"/>
</dbReference>
<dbReference type="Gene3D" id="3.30.70.330">
    <property type="match status" value="1"/>
</dbReference>
<dbReference type="InterPro" id="IPR040591">
    <property type="entry name" value="RqcP2_RBD"/>
</dbReference>
<dbReference type="OrthoDB" id="9812787at2"/>
<organism evidence="3 4">
    <name type="scientific">Thermotalea metallivorans</name>
    <dbReference type="NCBI Taxonomy" id="520762"/>
    <lineage>
        <taxon>Bacteria</taxon>
        <taxon>Bacillati</taxon>
        <taxon>Bacillota</taxon>
        <taxon>Clostridia</taxon>
        <taxon>Peptostreptococcales</taxon>
        <taxon>Thermotaleaceae</taxon>
        <taxon>Thermotalea</taxon>
    </lineage>
</organism>
<comment type="caution">
    <text evidence="3">The sequence shown here is derived from an EMBL/GenBank/DDBJ whole genome shotgun (WGS) entry which is preliminary data.</text>
</comment>
<dbReference type="PATRIC" id="fig|520762.4.peg.1592"/>
<dbReference type="InterPro" id="IPR012677">
    <property type="entry name" value="Nucleotide-bd_a/b_plait_sf"/>
</dbReference>
<dbReference type="InterPro" id="IPR036986">
    <property type="entry name" value="S4_RNA-bd_sf"/>
</dbReference>
<dbReference type="PANTHER" id="PTHR13633:SF3">
    <property type="entry name" value="MITOCHONDRIAL TRANSCRIPTION RESCUE FACTOR 1"/>
    <property type="match status" value="1"/>
</dbReference>
<dbReference type="PROSITE" id="PS50889">
    <property type="entry name" value="S4"/>
    <property type="match status" value="1"/>
</dbReference>
<name>A0A140L5Z1_9FIRM</name>
<keyword evidence="1" id="KW-0694">RNA-binding</keyword>
<dbReference type="GO" id="GO:0003723">
    <property type="term" value="F:RNA binding"/>
    <property type="evidence" value="ECO:0007669"/>
    <property type="project" value="UniProtKB-KW"/>
</dbReference>
<dbReference type="STRING" id="520762.AN619_14300"/>
<dbReference type="PANTHER" id="PTHR13633">
    <property type="entry name" value="MITOCHONDRIAL TRANSCRIPTION RESCUE FACTOR 1"/>
    <property type="match status" value="1"/>
</dbReference>
<gene>
    <name evidence="3" type="ORF">AN619_14300</name>
</gene>
<dbReference type="SMART" id="SM00363">
    <property type="entry name" value="S4"/>
    <property type="match status" value="1"/>
</dbReference>
<dbReference type="InterPro" id="IPR002942">
    <property type="entry name" value="S4_RNA-bd"/>
</dbReference>